<dbReference type="Gene3D" id="3.40.50.300">
    <property type="entry name" value="P-loop containing nucleotide triphosphate hydrolases"/>
    <property type="match status" value="3"/>
</dbReference>
<dbReference type="GO" id="GO:0008270">
    <property type="term" value="F:zinc ion binding"/>
    <property type="evidence" value="ECO:0007669"/>
    <property type="project" value="UniProtKB-KW"/>
</dbReference>
<dbReference type="HAMAP" id="MF_00205">
    <property type="entry name" value="UvrA"/>
    <property type="match status" value="1"/>
</dbReference>
<dbReference type="InterPro" id="IPR041102">
    <property type="entry name" value="UvrA_inter"/>
</dbReference>
<dbReference type="Gene3D" id="1.20.1580.10">
    <property type="entry name" value="ABC transporter ATPase like domain"/>
    <property type="match status" value="2"/>
</dbReference>
<dbReference type="CDD" id="cd03271">
    <property type="entry name" value="ABC_UvrA_II"/>
    <property type="match status" value="1"/>
</dbReference>
<dbReference type="Pfam" id="PF00263">
    <property type="entry name" value="Secretin"/>
    <property type="match status" value="1"/>
</dbReference>
<feature type="repeat" description="ANK" evidence="14">
    <location>
        <begin position="951"/>
        <end position="983"/>
    </location>
</feature>
<keyword evidence="6" id="KW-0227">DNA damage</keyword>
<dbReference type="InterPro" id="IPR041552">
    <property type="entry name" value="UvrA_DNA-bd"/>
</dbReference>
<keyword evidence="11" id="KW-0267">Excision nuclease</keyword>
<reference evidence="16" key="1">
    <citation type="submission" date="2020-05" db="UniProtKB">
        <authorList>
            <consortium name="EnsemblMetazoa"/>
        </authorList>
    </citation>
    <scope>IDENTIFICATION</scope>
    <source>
        <strain evidence="16">TTRI</strain>
    </source>
</reference>
<evidence type="ECO:0000259" key="15">
    <source>
        <dbReference type="PROSITE" id="PS50893"/>
    </source>
</evidence>
<feature type="repeat" description="ANK" evidence="14">
    <location>
        <begin position="1016"/>
        <end position="1048"/>
    </location>
</feature>
<dbReference type="Pfam" id="PF12796">
    <property type="entry name" value="Ank_2"/>
    <property type="match status" value="3"/>
</dbReference>
<dbReference type="GO" id="GO:0009306">
    <property type="term" value="P:protein secretion"/>
    <property type="evidence" value="ECO:0007669"/>
    <property type="project" value="InterPro"/>
</dbReference>
<dbReference type="GO" id="GO:0006289">
    <property type="term" value="P:nucleotide-excision repair"/>
    <property type="evidence" value="ECO:0007669"/>
    <property type="project" value="InterPro"/>
</dbReference>
<dbReference type="Gene3D" id="3.30.1370.130">
    <property type="match status" value="1"/>
</dbReference>
<keyword evidence="3" id="KW-0479">Metal-binding</keyword>
<dbReference type="EnsemblMetazoa" id="GAUT039441-RA">
    <property type="protein sequence ID" value="GAUT039441-PA"/>
    <property type="gene ID" value="GAUT039441"/>
</dbReference>
<dbReference type="FunFam" id="1.20.1580.10:FF:000002">
    <property type="entry name" value="UvrABC system protein A"/>
    <property type="match status" value="1"/>
</dbReference>
<dbReference type="GO" id="GO:0003677">
    <property type="term" value="F:DNA binding"/>
    <property type="evidence" value="ECO:0007669"/>
    <property type="project" value="UniProtKB-KW"/>
</dbReference>
<dbReference type="InterPro" id="IPR004846">
    <property type="entry name" value="T2SS/T3SS_dom"/>
</dbReference>
<dbReference type="Proteomes" id="UP000078200">
    <property type="component" value="Unassembled WGS sequence"/>
</dbReference>
<evidence type="ECO:0000256" key="9">
    <source>
        <dbReference type="ARBA" id="ARBA00022833"/>
    </source>
</evidence>
<name>A0A1A9VJL6_GLOAU</name>
<dbReference type="SUPFAM" id="SSF52540">
    <property type="entry name" value="P-loop containing nucleoside triphosphate hydrolases"/>
    <property type="match status" value="2"/>
</dbReference>
<dbReference type="SUPFAM" id="SSF48403">
    <property type="entry name" value="Ankyrin repeat"/>
    <property type="match status" value="1"/>
</dbReference>
<keyword evidence="12" id="KW-0238">DNA-binding</keyword>
<evidence type="ECO:0000256" key="8">
    <source>
        <dbReference type="ARBA" id="ARBA00022771"/>
    </source>
</evidence>
<dbReference type="Gene3D" id="1.25.40.20">
    <property type="entry name" value="Ankyrin repeat-containing domain"/>
    <property type="match status" value="3"/>
</dbReference>
<feature type="domain" description="ABC transporter" evidence="15">
    <location>
        <begin position="598"/>
        <end position="927"/>
    </location>
</feature>
<evidence type="ECO:0000256" key="14">
    <source>
        <dbReference type="PROSITE-ProRule" id="PRU00023"/>
    </source>
</evidence>
<dbReference type="PROSITE" id="PS00211">
    <property type="entry name" value="ABC_TRANSPORTER_1"/>
    <property type="match status" value="2"/>
</dbReference>
<protein>
    <recommendedName>
        <fullName evidence="15">ABC transporter domain-containing protein</fullName>
    </recommendedName>
</protein>
<keyword evidence="9" id="KW-0862">Zinc</keyword>
<dbReference type="STRING" id="7395.A0A1A9VJL6"/>
<keyword evidence="7" id="KW-0228">DNA excision</keyword>
<evidence type="ECO:0000256" key="2">
    <source>
        <dbReference type="ARBA" id="ARBA00022490"/>
    </source>
</evidence>
<proteinExistence type="inferred from homology"/>
<dbReference type="GO" id="GO:0016887">
    <property type="term" value="F:ATP hydrolysis activity"/>
    <property type="evidence" value="ECO:0007669"/>
    <property type="project" value="InterPro"/>
</dbReference>
<keyword evidence="10" id="KW-0067">ATP-binding</keyword>
<dbReference type="GO" id="GO:0009380">
    <property type="term" value="C:excinuclease repair complex"/>
    <property type="evidence" value="ECO:0007669"/>
    <property type="project" value="InterPro"/>
</dbReference>
<dbReference type="InterPro" id="IPR002110">
    <property type="entry name" value="Ankyrin_rpt"/>
</dbReference>
<keyword evidence="13" id="KW-0234">DNA repair</keyword>
<evidence type="ECO:0000256" key="7">
    <source>
        <dbReference type="ARBA" id="ARBA00022769"/>
    </source>
</evidence>
<dbReference type="NCBIfam" id="TIGR00630">
    <property type="entry name" value="uvra"/>
    <property type="match status" value="1"/>
</dbReference>
<dbReference type="NCBIfam" id="NF001503">
    <property type="entry name" value="PRK00349.1"/>
    <property type="match status" value="1"/>
</dbReference>
<feature type="repeat" description="ANK" evidence="14">
    <location>
        <begin position="1264"/>
        <end position="1288"/>
    </location>
</feature>
<keyword evidence="8" id="KW-0863">Zinc-finger</keyword>
<evidence type="ECO:0000256" key="1">
    <source>
        <dbReference type="ARBA" id="ARBA00004496"/>
    </source>
</evidence>
<dbReference type="Pfam" id="PF17755">
    <property type="entry name" value="UvrA_DNA-bind"/>
    <property type="match status" value="1"/>
</dbReference>
<evidence type="ECO:0000256" key="11">
    <source>
        <dbReference type="ARBA" id="ARBA00022881"/>
    </source>
</evidence>
<dbReference type="Pfam" id="PF17760">
    <property type="entry name" value="UvrA_inter"/>
    <property type="match status" value="1"/>
</dbReference>
<dbReference type="PANTHER" id="PTHR43152">
    <property type="entry name" value="UVRABC SYSTEM PROTEIN A"/>
    <property type="match status" value="1"/>
</dbReference>
<keyword evidence="14" id="KW-0040">ANK repeat</keyword>
<comment type="subcellular location">
    <subcellularLocation>
        <location evidence="1">Cytoplasm</location>
    </subcellularLocation>
</comment>
<dbReference type="PROSITE" id="PS50088">
    <property type="entry name" value="ANK_REPEAT"/>
    <property type="match status" value="7"/>
</dbReference>
<evidence type="ECO:0000313" key="16">
    <source>
        <dbReference type="EnsemblMetazoa" id="GAUT039441-PA"/>
    </source>
</evidence>
<dbReference type="PRINTS" id="PR01415">
    <property type="entry name" value="ANKYRIN"/>
</dbReference>
<dbReference type="GO" id="GO:0005737">
    <property type="term" value="C:cytoplasm"/>
    <property type="evidence" value="ECO:0007669"/>
    <property type="project" value="UniProtKB-SubCell"/>
</dbReference>
<sequence>MDDFIRVKGAREHNLQGVDVNIPKNKLVVITGLSGSGKSSLAFDTIYAEGQRRYVESLSAYARQFLNIQDKPDVESITGLSPAISINQKSISKNPRSTVGTVTEIYDYLRLVYARIGVPYSPATGLPITKQTVSQIVDIIIALPLETKIYILVPVVRGRKGEHLKEILEIKRQGYVRFKIDGEVYNVDDLPKLDKNKKHDIFVVADRISILDDIGNRLPSSIEFALKLGHGLMYVEVVNLPDNHNSEYNNGQILTFSENFACPESGFTLEEIEPRLFSFNSPYGACGSCNGLGKKLAIDVKLIVPDETLSISEGALKPVGQTARQMYTSYGFLKNAILSLAENYKFSLDIPWKNIDQEIKDMILFGSDKFQGLVSILERQMDYDETLVERYCSVTHCKECTGYRLKKEALTVKIDSNHIGEISGLSIDKSLKWFENLPDKLTEQQKQISSKILNEIIKRLAFLKNVGLNYLTLDRESSTLSGGESQRIRLASQIGSGLTGVLYVLDEPSIGLHQCDNDQLIATLKDLRDMGNTVIVVEHDEDTIMAADYAIDIGPGAGVNGGKVVAEGTPDQVQRNSGSITGQYLSGEKKILIPRRRKQATQFIKVINACENNLKNVNVKFPIGNLICVTGISGGGKSSLVIETLYKYSAHKIHHSSARYGRCDRIEGLEYVDKIIEVDQSPVGRTPASNPATYVGMFTHIRNWFAGLPESKARGYDIGRFSFNTRGGRCEACKGDGHLKIEMHFLPDVYVKCEQCKGRRYNRETLEVTYKEKSISDVLDMTIDQACDFFENLPMVKEKLVSLQEVGLGYIKLGQSSTTLSGGEAQRIKLSKELSKRFTGRTLYILDEPTTGLHFEDINNLLKILHRLVDLGNTVIVIEHNLHVIKTADYIIDIGPEGGIKGGEVIATGTPEEVAKIPESVTGRDLSDMAREEDINQLVENGFNINSKDASGITLLHKFTKEGDLVGVKSLLEHEADFNVVDNENRNPLHYAIMHGHKKIAKLFVNQLTINSKDKNEFTPLHLAALQDDTELIDFLITKGAKINEKDAKEGYTPLHIASLYGSKKSVQILIDSGANLECEDNNFRTPLFLTIYQCTAHYDSRAEIIEYLIKKGANIEAKDAENNTTLFLAAYNNKMQIVKLIAKRQQASNDEIKLKEFFCTKNNHGFDALDCAIEHNNRKMVTFLVSKGIDANDQDFNGNARLHKASHNGNTKTVKLLLKLKVNINAVTKCNRTPLLLAVKKGHTKIVKMLLEVRANMNICEQQGFAPLHLAVQKDYFDIAQLLTEKGNEDHNDIGEHDYSLQQYNTSLEINEPAIPEIMPLPIEFPDLTISNQLISINVSEEVSVKDLLIEIGKLSDVNLDIDPKISGNIILKLKDKNINEVIQSIANSAKLRYSTSNGVIRIEQDLPYAQNYYADFINIQHSAQSSFVISNNITNSDADRDYNNVMKSQYSSDLWNSLEKGLNAIMDVNGVDDGEFLSSNREAGVIILNARKDIHKAVEEYINKVKKLASSQVMIEAKIVEVVLDDKYLSGINLNDLRDGTKSIINQDNSIINLAMNFGASDLGDLVKNLDKFGASTVISSPRVHAINNQQAMISFTKNHIYFTSDIQKDTRNSNQTLITKMNSVPIGVVLIIHPSINIDTSEIFMDIHPTLSRINGYIKDPDIEYIAQQSKTKLNSDIPIVEIREMNSMLKIKSGEIMVIGGLIEHREDKQSFKATLHQKSKRLANNIRTVETVIFLKATIVPTFGLLDRKDKNLYIY</sequence>
<dbReference type="InterPro" id="IPR036770">
    <property type="entry name" value="Ankyrin_rpt-contain_sf"/>
</dbReference>
<keyword evidence="5" id="KW-0547">Nucleotide-binding</keyword>
<dbReference type="GO" id="GO:0004518">
    <property type="term" value="F:nuclease activity"/>
    <property type="evidence" value="ECO:0007669"/>
    <property type="project" value="UniProtKB-KW"/>
</dbReference>
<evidence type="ECO:0000256" key="10">
    <source>
        <dbReference type="ARBA" id="ARBA00022840"/>
    </source>
</evidence>
<evidence type="ECO:0000313" key="17">
    <source>
        <dbReference type="Proteomes" id="UP000078200"/>
    </source>
</evidence>
<dbReference type="PROSITE" id="PS50297">
    <property type="entry name" value="ANK_REP_REGION"/>
    <property type="match status" value="5"/>
</dbReference>
<evidence type="ECO:0000256" key="5">
    <source>
        <dbReference type="ARBA" id="ARBA00022741"/>
    </source>
</evidence>
<feature type="repeat" description="ANK" evidence="14">
    <location>
        <begin position="1165"/>
        <end position="1197"/>
    </location>
</feature>
<dbReference type="Gene3D" id="3.30.190.20">
    <property type="match status" value="1"/>
</dbReference>
<keyword evidence="17" id="KW-1185">Reference proteome</keyword>
<dbReference type="InterPro" id="IPR004602">
    <property type="entry name" value="UvrA"/>
</dbReference>
<evidence type="ECO:0000256" key="12">
    <source>
        <dbReference type="ARBA" id="ARBA00023125"/>
    </source>
</evidence>
<evidence type="ECO:0000256" key="13">
    <source>
        <dbReference type="ARBA" id="ARBA00023204"/>
    </source>
</evidence>
<feature type="repeat" description="ANK" evidence="14">
    <location>
        <begin position="1050"/>
        <end position="1082"/>
    </location>
</feature>
<dbReference type="GO" id="GO:0005524">
    <property type="term" value="F:ATP binding"/>
    <property type="evidence" value="ECO:0007669"/>
    <property type="project" value="UniProtKB-KW"/>
</dbReference>
<evidence type="ECO:0000256" key="6">
    <source>
        <dbReference type="ARBA" id="ARBA00022763"/>
    </source>
</evidence>
<feature type="repeat" description="ANK" evidence="14">
    <location>
        <begin position="1198"/>
        <end position="1230"/>
    </location>
</feature>
<dbReference type="SMART" id="SM00248">
    <property type="entry name" value="ANK"/>
    <property type="match status" value="10"/>
</dbReference>
<keyword evidence="4" id="KW-0677">Repeat</keyword>
<feature type="repeat" description="ANK" evidence="14">
    <location>
        <begin position="1231"/>
        <end position="1263"/>
    </location>
</feature>
<dbReference type="PROSITE" id="PS50893">
    <property type="entry name" value="ABC_TRANSPORTER_2"/>
    <property type="match status" value="1"/>
</dbReference>
<evidence type="ECO:0000256" key="3">
    <source>
        <dbReference type="ARBA" id="ARBA00022723"/>
    </source>
</evidence>
<dbReference type="InterPro" id="IPR017871">
    <property type="entry name" value="ABC_transporter-like_CS"/>
</dbReference>
<dbReference type="InterPro" id="IPR003439">
    <property type="entry name" value="ABC_transporter-like_ATP-bd"/>
</dbReference>
<accession>A0A1A9VJL6</accession>
<dbReference type="InterPro" id="IPR027417">
    <property type="entry name" value="P-loop_NTPase"/>
</dbReference>
<dbReference type="PANTHER" id="PTHR43152:SF3">
    <property type="entry name" value="UVRABC SYSTEM PROTEIN A"/>
    <property type="match status" value="1"/>
</dbReference>
<organism evidence="16 17">
    <name type="scientific">Glossina austeni</name>
    <name type="common">Savannah tsetse fly</name>
    <dbReference type="NCBI Taxonomy" id="7395"/>
    <lineage>
        <taxon>Eukaryota</taxon>
        <taxon>Metazoa</taxon>
        <taxon>Ecdysozoa</taxon>
        <taxon>Arthropoda</taxon>
        <taxon>Hexapoda</taxon>
        <taxon>Insecta</taxon>
        <taxon>Pterygota</taxon>
        <taxon>Neoptera</taxon>
        <taxon>Endopterygota</taxon>
        <taxon>Diptera</taxon>
        <taxon>Brachycera</taxon>
        <taxon>Muscomorpha</taxon>
        <taxon>Hippoboscoidea</taxon>
        <taxon>Glossinidae</taxon>
        <taxon>Glossina</taxon>
    </lineage>
</organism>
<evidence type="ECO:0000256" key="4">
    <source>
        <dbReference type="ARBA" id="ARBA00022737"/>
    </source>
</evidence>
<keyword evidence="2" id="KW-0963">Cytoplasm</keyword>
<dbReference type="VEuPathDB" id="VectorBase:GAUT039441"/>
<dbReference type="Pfam" id="PF13637">
    <property type="entry name" value="Ank_4"/>
    <property type="match status" value="1"/>
</dbReference>